<dbReference type="AlphaFoldDB" id="A0A7K1UDS0"/>
<organism evidence="1 2">
    <name type="scientific">Chitinophaga tropicalis</name>
    <dbReference type="NCBI Taxonomy" id="2683588"/>
    <lineage>
        <taxon>Bacteria</taxon>
        <taxon>Pseudomonadati</taxon>
        <taxon>Bacteroidota</taxon>
        <taxon>Chitinophagia</taxon>
        <taxon>Chitinophagales</taxon>
        <taxon>Chitinophagaceae</taxon>
        <taxon>Chitinophaga</taxon>
    </lineage>
</organism>
<evidence type="ECO:0000313" key="2">
    <source>
        <dbReference type="Proteomes" id="UP000461730"/>
    </source>
</evidence>
<dbReference type="Proteomes" id="UP000461730">
    <property type="component" value="Unassembled WGS sequence"/>
</dbReference>
<proteinExistence type="predicted"/>
<comment type="caution">
    <text evidence="1">The sequence shown here is derived from an EMBL/GenBank/DDBJ whole genome shotgun (WGS) entry which is preliminary data.</text>
</comment>
<keyword evidence="2" id="KW-1185">Reference proteome</keyword>
<reference evidence="1 2" key="1">
    <citation type="submission" date="2019-12" db="EMBL/GenBank/DDBJ databases">
        <title>Chitinophaga sp. strain ysch24 (GDMCC 1.1355), whole genome shotgun sequence.</title>
        <authorList>
            <person name="Zhang X."/>
        </authorList>
    </citation>
    <scope>NUCLEOTIDE SEQUENCE [LARGE SCALE GENOMIC DNA]</scope>
    <source>
        <strain evidence="2">ysch24</strain>
    </source>
</reference>
<evidence type="ECO:0000313" key="1">
    <source>
        <dbReference type="EMBL" id="MVT12522.1"/>
    </source>
</evidence>
<gene>
    <name evidence="1" type="ORF">GO493_29995</name>
</gene>
<name>A0A7K1UDS0_9BACT</name>
<sequence>MAQPKKAQQDKAMLDSLLQTTLTTAKEVEAPVQMVVPVKTQPPAEKLKQIIIRIPANQKKTWERYCLDKDVFMQEMIIDAVEAKMKQ</sequence>
<dbReference type="RefSeq" id="WP_157309938.1">
    <property type="nucleotide sequence ID" value="NZ_WRXN01000028.1"/>
</dbReference>
<accession>A0A7K1UDS0</accession>
<dbReference type="EMBL" id="WRXN01000028">
    <property type="protein sequence ID" value="MVT12522.1"/>
    <property type="molecule type" value="Genomic_DNA"/>
</dbReference>
<protein>
    <submittedName>
        <fullName evidence="1">Uncharacterized protein</fullName>
    </submittedName>
</protein>